<evidence type="ECO:0000256" key="1">
    <source>
        <dbReference type="ARBA" id="ARBA00006484"/>
    </source>
</evidence>
<organism evidence="4 5">
    <name type="scientific">Periconia digitata</name>
    <dbReference type="NCBI Taxonomy" id="1303443"/>
    <lineage>
        <taxon>Eukaryota</taxon>
        <taxon>Fungi</taxon>
        <taxon>Dikarya</taxon>
        <taxon>Ascomycota</taxon>
        <taxon>Pezizomycotina</taxon>
        <taxon>Dothideomycetes</taxon>
        <taxon>Pleosporomycetidae</taxon>
        <taxon>Pleosporales</taxon>
        <taxon>Massarineae</taxon>
        <taxon>Periconiaceae</taxon>
        <taxon>Periconia</taxon>
    </lineage>
</organism>
<sequence>MARIFITGSSDGLGLGLNAAKQLIAKGHSVVLHARNAQRANEAKEACPGAETVAVGELGTIAETKQLAAELNKLGTFDCVIQNAGLFQGGFRKTVDGVPALVNVNVLAPYILTCLMHRPKRIVFLSSSMHNSDDGNLDDVLWQQRGEQGWSDYSAYCASKLHNILLAKAFARRWPDVIATSLDPGWVPTKMGGSSATETADAAAETYVMLAEGEEPAAQKSGGYFRPSRQVATPKSITEDEKVQDQLLSICEKFTGVSLP</sequence>
<dbReference type="OrthoDB" id="191139at2759"/>
<name>A0A9W4U831_9PLEO</name>
<dbReference type="GO" id="GO:0016491">
    <property type="term" value="F:oxidoreductase activity"/>
    <property type="evidence" value="ECO:0007669"/>
    <property type="project" value="UniProtKB-KW"/>
</dbReference>
<dbReference type="InterPro" id="IPR002347">
    <property type="entry name" value="SDR_fam"/>
</dbReference>
<dbReference type="Proteomes" id="UP001152607">
    <property type="component" value="Unassembled WGS sequence"/>
</dbReference>
<evidence type="ECO:0000313" key="4">
    <source>
        <dbReference type="EMBL" id="CAI6330520.1"/>
    </source>
</evidence>
<accession>A0A9W4U831</accession>
<evidence type="ECO:0008006" key="6">
    <source>
        <dbReference type="Google" id="ProtNLM"/>
    </source>
</evidence>
<protein>
    <recommendedName>
        <fullName evidence="6">Short chain dehydrogenase</fullName>
    </recommendedName>
</protein>
<dbReference type="PRINTS" id="PR00081">
    <property type="entry name" value="GDHRDH"/>
</dbReference>
<dbReference type="PANTHER" id="PTHR24320">
    <property type="entry name" value="RETINOL DEHYDROGENASE"/>
    <property type="match status" value="1"/>
</dbReference>
<dbReference type="Gene3D" id="3.40.50.720">
    <property type="entry name" value="NAD(P)-binding Rossmann-like Domain"/>
    <property type="match status" value="1"/>
</dbReference>
<dbReference type="PANTHER" id="PTHR24320:SF274">
    <property type="entry name" value="CHAIN DEHYDROGENASE, PUTATIVE (AFU_ORTHOLOGUE AFUA_4G00440)-RELATED"/>
    <property type="match status" value="1"/>
</dbReference>
<proteinExistence type="inferred from homology"/>
<dbReference type="SUPFAM" id="SSF51735">
    <property type="entry name" value="NAD(P)-binding Rossmann-fold domains"/>
    <property type="match status" value="1"/>
</dbReference>
<feature type="region of interest" description="Disordered" evidence="3">
    <location>
        <begin position="218"/>
        <end position="238"/>
    </location>
</feature>
<evidence type="ECO:0000313" key="5">
    <source>
        <dbReference type="Proteomes" id="UP001152607"/>
    </source>
</evidence>
<keyword evidence="5" id="KW-1185">Reference proteome</keyword>
<comment type="similarity">
    <text evidence="1">Belongs to the short-chain dehydrogenases/reductases (SDR) family.</text>
</comment>
<gene>
    <name evidence="4" type="ORF">PDIGIT_LOCUS4253</name>
</gene>
<dbReference type="Pfam" id="PF00106">
    <property type="entry name" value="adh_short"/>
    <property type="match status" value="1"/>
</dbReference>
<keyword evidence="2" id="KW-0560">Oxidoreductase</keyword>
<reference evidence="4" key="1">
    <citation type="submission" date="2023-01" db="EMBL/GenBank/DDBJ databases">
        <authorList>
            <person name="Van Ghelder C."/>
            <person name="Rancurel C."/>
        </authorList>
    </citation>
    <scope>NUCLEOTIDE SEQUENCE</scope>
    <source>
        <strain evidence="4">CNCM I-4278</strain>
    </source>
</reference>
<dbReference type="EMBL" id="CAOQHR010000002">
    <property type="protein sequence ID" value="CAI6330520.1"/>
    <property type="molecule type" value="Genomic_DNA"/>
</dbReference>
<comment type="caution">
    <text evidence="4">The sequence shown here is derived from an EMBL/GenBank/DDBJ whole genome shotgun (WGS) entry which is preliminary data.</text>
</comment>
<evidence type="ECO:0000256" key="3">
    <source>
        <dbReference type="SAM" id="MobiDB-lite"/>
    </source>
</evidence>
<dbReference type="AlphaFoldDB" id="A0A9W4U831"/>
<evidence type="ECO:0000256" key="2">
    <source>
        <dbReference type="ARBA" id="ARBA00023002"/>
    </source>
</evidence>
<dbReference type="InterPro" id="IPR036291">
    <property type="entry name" value="NAD(P)-bd_dom_sf"/>
</dbReference>